<dbReference type="InterPro" id="IPR006768">
    <property type="entry name" value="Cwf19-like_C_dom-1"/>
</dbReference>
<evidence type="ECO:0000259" key="4">
    <source>
        <dbReference type="Pfam" id="PF04677"/>
    </source>
</evidence>
<reference evidence="5" key="1">
    <citation type="submission" date="2021-02" db="EMBL/GenBank/DDBJ databases">
        <authorList>
            <person name="Nowell W R."/>
        </authorList>
    </citation>
    <scope>NUCLEOTIDE SEQUENCE</scope>
    <source>
        <strain evidence="5">Ploen Becks lab</strain>
    </source>
</reference>
<name>A0A813PHB5_9BILA</name>
<dbReference type="PANTHER" id="PTHR12072:SF5">
    <property type="entry name" value="CWF19-LIKE PROTEIN 2"/>
    <property type="match status" value="1"/>
</dbReference>
<feature type="region of interest" description="Disordered" evidence="2">
    <location>
        <begin position="100"/>
        <end position="134"/>
    </location>
</feature>
<organism evidence="5 6">
    <name type="scientific">Brachionus calyciflorus</name>
    <dbReference type="NCBI Taxonomy" id="104777"/>
    <lineage>
        <taxon>Eukaryota</taxon>
        <taxon>Metazoa</taxon>
        <taxon>Spiralia</taxon>
        <taxon>Gnathifera</taxon>
        <taxon>Rotifera</taxon>
        <taxon>Eurotatoria</taxon>
        <taxon>Monogononta</taxon>
        <taxon>Pseudotrocha</taxon>
        <taxon>Ploima</taxon>
        <taxon>Brachionidae</taxon>
        <taxon>Brachionus</taxon>
    </lineage>
</organism>
<feature type="domain" description="Cwf19-like C-terminal" evidence="4">
    <location>
        <begin position="131"/>
        <end position="249"/>
    </location>
</feature>
<dbReference type="EMBL" id="CAJNOC010000387">
    <property type="protein sequence ID" value="CAF0754144.1"/>
    <property type="molecule type" value="Genomic_DNA"/>
</dbReference>
<comment type="similarity">
    <text evidence="1">Belongs to the CWF19 family.</text>
</comment>
<comment type="caution">
    <text evidence="5">The sequence shown here is derived from an EMBL/GenBank/DDBJ whole genome shotgun (WGS) entry which is preliminary data.</text>
</comment>
<dbReference type="AlphaFoldDB" id="A0A813PHB5"/>
<dbReference type="InterPro" id="IPR040194">
    <property type="entry name" value="Cwf19-like"/>
</dbReference>
<feature type="region of interest" description="Disordered" evidence="2">
    <location>
        <begin position="41"/>
        <end position="86"/>
    </location>
</feature>
<keyword evidence="6" id="KW-1185">Reference proteome</keyword>
<dbReference type="OrthoDB" id="2113965at2759"/>
<dbReference type="InterPro" id="IPR036265">
    <property type="entry name" value="HIT-like_sf"/>
</dbReference>
<sequence>MSAKIEDLNVLGAKLIKAELMGDDELVADLKIRLENARKLAEENKKSEPQQSQQRQDNSYKVSSSNKQSHHRHHNYKNNKRDDEETKTFKRNYKHDEYDDLNYDDFGDSSNKKKKKESKYVSESKNTPISKEQNKSADNCNLCFENSQKHLIISIGKHCYLCLPSSESLLEGNCLIIPMTHCSSSVTCDEEIWSEILDFKKALVNMFDKKRIECVFYELYSNDNKYGHMVIECVPLGMNVSNLAPIYFKKAIIESESEWSTNKKIIDLKEKTVRDSVPKNMPYFTVGFGMDNGYAHVIEKSEAYPSHFAKEVLGGILDLDPLLWMRPKKETFSEQSKKVIEFLKWWKPFDFNKN</sequence>
<dbReference type="Pfam" id="PF04676">
    <property type="entry name" value="CwfJ_C_2"/>
    <property type="match status" value="1"/>
</dbReference>
<dbReference type="Gene3D" id="3.30.428.10">
    <property type="entry name" value="HIT-like"/>
    <property type="match status" value="1"/>
</dbReference>
<dbReference type="GO" id="GO:0071014">
    <property type="term" value="C:post-mRNA release spliceosomal complex"/>
    <property type="evidence" value="ECO:0007669"/>
    <property type="project" value="TreeGrafter"/>
</dbReference>
<proteinExistence type="inferred from homology"/>
<protein>
    <recommendedName>
        <fullName evidence="7">CWF19L2</fullName>
    </recommendedName>
</protein>
<dbReference type="SUPFAM" id="SSF54197">
    <property type="entry name" value="HIT-like"/>
    <property type="match status" value="1"/>
</dbReference>
<dbReference type="Pfam" id="PF04677">
    <property type="entry name" value="CwfJ_C_1"/>
    <property type="match status" value="1"/>
</dbReference>
<dbReference type="Proteomes" id="UP000663879">
    <property type="component" value="Unassembled WGS sequence"/>
</dbReference>
<gene>
    <name evidence="5" type="ORF">OXX778_LOCUS4081</name>
</gene>
<feature type="compositionally biased region" description="Polar residues" evidence="2">
    <location>
        <begin position="49"/>
        <end position="67"/>
    </location>
</feature>
<dbReference type="InterPro" id="IPR006767">
    <property type="entry name" value="Cwf19-like_C_dom-2"/>
</dbReference>
<evidence type="ECO:0000313" key="5">
    <source>
        <dbReference type="EMBL" id="CAF0754144.1"/>
    </source>
</evidence>
<evidence type="ECO:0000313" key="6">
    <source>
        <dbReference type="Proteomes" id="UP000663879"/>
    </source>
</evidence>
<evidence type="ECO:0000259" key="3">
    <source>
        <dbReference type="Pfam" id="PF04676"/>
    </source>
</evidence>
<dbReference type="PANTHER" id="PTHR12072">
    <property type="entry name" value="CWF19, CELL CYCLE CONTROL PROTEIN"/>
    <property type="match status" value="1"/>
</dbReference>
<accession>A0A813PHB5</accession>
<feature type="domain" description="Cwf19-like protein C-terminal" evidence="3">
    <location>
        <begin position="258"/>
        <end position="351"/>
    </location>
</feature>
<evidence type="ECO:0000256" key="1">
    <source>
        <dbReference type="ARBA" id="ARBA00006795"/>
    </source>
</evidence>
<evidence type="ECO:0000256" key="2">
    <source>
        <dbReference type="SAM" id="MobiDB-lite"/>
    </source>
</evidence>
<evidence type="ECO:0008006" key="7">
    <source>
        <dbReference type="Google" id="ProtNLM"/>
    </source>
</evidence>
<dbReference type="GO" id="GO:0000398">
    <property type="term" value="P:mRNA splicing, via spliceosome"/>
    <property type="evidence" value="ECO:0007669"/>
    <property type="project" value="TreeGrafter"/>
</dbReference>
<feature type="compositionally biased region" description="Basic residues" evidence="2">
    <location>
        <begin position="68"/>
        <end position="78"/>
    </location>
</feature>